<feature type="region of interest" description="Disordered" evidence="1">
    <location>
        <begin position="107"/>
        <end position="150"/>
    </location>
</feature>
<feature type="transmembrane region" description="Helical" evidence="2">
    <location>
        <begin position="229"/>
        <end position="254"/>
    </location>
</feature>
<feature type="compositionally biased region" description="Basic residues" evidence="1">
    <location>
        <begin position="126"/>
        <end position="135"/>
    </location>
</feature>
<evidence type="ECO:0000256" key="1">
    <source>
        <dbReference type="SAM" id="MobiDB-lite"/>
    </source>
</evidence>
<dbReference type="Proteomes" id="UP000271974">
    <property type="component" value="Unassembled WGS sequence"/>
</dbReference>
<dbReference type="OrthoDB" id="6144079at2759"/>
<feature type="compositionally biased region" description="Polar residues" evidence="1">
    <location>
        <begin position="139"/>
        <end position="150"/>
    </location>
</feature>
<name>A0A3S1A0V1_ELYCH</name>
<feature type="compositionally biased region" description="Polar residues" evidence="1">
    <location>
        <begin position="174"/>
        <end position="190"/>
    </location>
</feature>
<evidence type="ECO:0000256" key="2">
    <source>
        <dbReference type="SAM" id="Phobius"/>
    </source>
</evidence>
<proteinExistence type="predicted"/>
<dbReference type="AlphaFoldDB" id="A0A3S1A0V1"/>
<feature type="region of interest" description="Disordered" evidence="1">
    <location>
        <begin position="167"/>
        <end position="190"/>
    </location>
</feature>
<evidence type="ECO:0000313" key="3">
    <source>
        <dbReference type="EMBL" id="RUS90992.1"/>
    </source>
</evidence>
<keyword evidence="2" id="KW-0472">Membrane</keyword>
<accession>A0A3S1A0V1</accession>
<keyword evidence="2" id="KW-0812">Transmembrane</keyword>
<organism evidence="3 4">
    <name type="scientific">Elysia chlorotica</name>
    <name type="common">Eastern emerald elysia</name>
    <name type="synonym">Sea slug</name>
    <dbReference type="NCBI Taxonomy" id="188477"/>
    <lineage>
        <taxon>Eukaryota</taxon>
        <taxon>Metazoa</taxon>
        <taxon>Spiralia</taxon>
        <taxon>Lophotrochozoa</taxon>
        <taxon>Mollusca</taxon>
        <taxon>Gastropoda</taxon>
        <taxon>Heterobranchia</taxon>
        <taxon>Euthyneura</taxon>
        <taxon>Panpulmonata</taxon>
        <taxon>Sacoglossa</taxon>
        <taxon>Placobranchoidea</taxon>
        <taxon>Plakobranchidae</taxon>
        <taxon>Elysia</taxon>
    </lineage>
</organism>
<sequence length="265" mass="29840">MMSFRRYSYGEEMSHPIPLPCLEHLPRLQPYQHSAENIRPNNSNANNNTTRPGVFVSQTNILSDAQDNACNYNVRGNQVTKRESLPKNLQDLDLTIRDEFEQIKKQYQKKGGDHTLSVINSNNVNRSKHSPKTSKKSTAYHSHSFSSNGEDSILKADQAPFRPSPCPTPGFLAFQNQHGQSGTGKVSNNARLGPELFKEYSLDLDNHRPVDKMDVDMEDIDDKRCRKHVIFLLLVMLVVVVAATVAVLTLTLGMKFTKKLITSKS</sequence>
<evidence type="ECO:0000313" key="4">
    <source>
        <dbReference type="Proteomes" id="UP000271974"/>
    </source>
</evidence>
<dbReference type="EMBL" id="RQTK01000020">
    <property type="protein sequence ID" value="RUS90992.1"/>
    <property type="molecule type" value="Genomic_DNA"/>
</dbReference>
<feature type="non-terminal residue" evidence="3">
    <location>
        <position position="265"/>
    </location>
</feature>
<protein>
    <submittedName>
        <fullName evidence="3">Uncharacterized protein</fullName>
    </submittedName>
</protein>
<keyword evidence="4" id="KW-1185">Reference proteome</keyword>
<keyword evidence="2" id="KW-1133">Transmembrane helix</keyword>
<gene>
    <name evidence="3" type="ORF">EGW08_001209</name>
</gene>
<reference evidence="3 4" key="1">
    <citation type="submission" date="2019-01" db="EMBL/GenBank/DDBJ databases">
        <title>A draft genome assembly of the solar-powered sea slug Elysia chlorotica.</title>
        <authorList>
            <person name="Cai H."/>
            <person name="Li Q."/>
            <person name="Fang X."/>
            <person name="Li J."/>
            <person name="Curtis N.E."/>
            <person name="Altenburger A."/>
            <person name="Shibata T."/>
            <person name="Feng M."/>
            <person name="Maeda T."/>
            <person name="Schwartz J.A."/>
            <person name="Shigenobu S."/>
            <person name="Lundholm N."/>
            <person name="Nishiyama T."/>
            <person name="Yang H."/>
            <person name="Hasebe M."/>
            <person name="Li S."/>
            <person name="Pierce S.K."/>
            <person name="Wang J."/>
        </authorList>
    </citation>
    <scope>NUCLEOTIDE SEQUENCE [LARGE SCALE GENOMIC DNA]</scope>
    <source>
        <strain evidence="3">EC2010</strain>
        <tissue evidence="3">Whole organism of an adult</tissue>
    </source>
</reference>
<comment type="caution">
    <text evidence="3">The sequence shown here is derived from an EMBL/GenBank/DDBJ whole genome shotgun (WGS) entry which is preliminary data.</text>
</comment>